<reference evidence="1 2" key="1">
    <citation type="submission" date="2020-07" db="EMBL/GenBank/DDBJ databases">
        <title>Genomic diversity of species in the Neisseriaceae family.</title>
        <authorList>
            <person name="Vincent A.T."/>
            <person name="Bernet E."/>
            <person name="Veyrier F.J."/>
        </authorList>
    </citation>
    <scope>NUCLEOTIDE SEQUENCE [LARGE SCALE GENOMIC DNA]</scope>
    <source>
        <strain evidence="1 2">DSM 22244</strain>
    </source>
</reference>
<accession>A0A7D7RLP4</accession>
<organism evidence="1 2">
    <name type="scientific">Neisseria shayeganii</name>
    <dbReference type="NCBI Taxonomy" id="607712"/>
    <lineage>
        <taxon>Bacteria</taxon>
        <taxon>Pseudomonadati</taxon>
        <taxon>Pseudomonadota</taxon>
        <taxon>Betaproteobacteria</taxon>
        <taxon>Neisseriales</taxon>
        <taxon>Neisseriaceae</taxon>
        <taxon>Neisseria</taxon>
    </lineage>
</organism>
<evidence type="ECO:0000313" key="2">
    <source>
        <dbReference type="Proteomes" id="UP000514752"/>
    </source>
</evidence>
<dbReference type="EMBL" id="CP059567">
    <property type="protein sequence ID" value="QMT39622.1"/>
    <property type="molecule type" value="Genomic_DNA"/>
</dbReference>
<dbReference type="InterPro" id="IPR016776">
    <property type="entry name" value="ApeP-like_dehydratase"/>
</dbReference>
<dbReference type="Proteomes" id="UP000514752">
    <property type="component" value="Chromosome"/>
</dbReference>
<proteinExistence type="predicted"/>
<evidence type="ECO:0000313" key="1">
    <source>
        <dbReference type="EMBL" id="QMT39622.1"/>
    </source>
</evidence>
<dbReference type="PIRSF" id="PIRSF020565">
    <property type="entry name" value="3Ho_Ac_ACP_DH_prd"/>
    <property type="match status" value="1"/>
</dbReference>
<gene>
    <name evidence="1" type="ORF">H3L94_06990</name>
</gene>
<dbReference type="KEGG" id="nsg:H3L94_06990"/>
<dbReference type="AlphaFoldDB" id="A0A7D7RLP4"/>
<sequence>MPECPITRPADLLPHSGRMVLLDQVLSYDEHSLHATATLRPDCLLLRPGSDRLPAWMGMEIMAQGIGAWAGARAFDQGQPVRLGFLLGTRKLQFGVPDIPVGTVLDVRTTLSWQDSSGMGVFDCSLSCRQAAPGSTLAPDTLLLAAALNVFSPTSDEILQQTLAG</sequence>
<dbReference type="Gene3D" id="3.10.129.10">
    <property type="entry name" value="Hotdog Thioesterase"/>
    <property type="match status" value="1"/>
</dbReference>
<dbReference type="Pfam" id="PF22817">
    <property type="entry name" value="ApeP-like"/>
    <property type="match status" value="1"/>
</dbReference>
<name>A0A7D7RLP4_9NEIS</name>
<dbReference type="RefSeq" id="WP_182121430.1">
    <property type="nucleotide sequence ID" value="NZ_CP059567.1"/>
</dbReference>
<protein>
    <submittedName>
        <fullName evidence="1">Thioester dehydrase</fullName>
    </submittedName>
</protein>
<dbReference type="InterPro" id="IPR029069">
    <property type="entry name" value="HotDog_dom_sf"/>
</dbReference>
<dbReference type="SUPFAM" id="SSF54637">
    <property type="entry name" value="Thioesterase/thiol ester dehydrase-isomerase"/>
    <property type="match status" value="1"/>
</dbReference>